<sequence length="807" mass="90819">MLLCPVYSVWIFQLVVFIFHPHCFGKVNLNHNLRLSEIKSTLTVLNPKDIQLILPRWKSFSGGNISENRRKLYHFLNKPGITKLKAELRFTAFQQNFTLDLIQNTGLFAAQYVETQEHSTTNIQPCYFHGTVRGRKTSTVSVSCCEGIEGLVNDGRISYYVKPLTRDATSRHLFYRTRDLSPRNRGTLELFEKHDNGIKLLKTQRKVFNYSRNTFKRFRRGVNKDVFAKTKYVELVIINDNKQFEAHGKNLTKTNQRAKLIANIVDSIFRPLNVRLTLVTIETWDVIDKVKADDDADTYLANLIKYRKRNLGGKHGNDVTMLLSGVNLRESVRGKAQVMSICTKRSAGIIRDTNGDAAFTAHTFAHELGHVFGMYHDDDLPHCVCNASESRGCVMSKRISREPATDFSNCSVEGFKEGLSRGLGSCLMNAPEILFEGPVCGDGILGRGEECDCGTAEECTDKGNNCCDPVTCRLHAHAQCSSGACCEDCIFKKKGTFCRETKNECDIPETCTGSSGECPENTFVQNGFSCANNSAYCYFGQCMTHNDQCRILWGGNALSGPDKCYQYHNTRGDKFGHCRKTRKGKYRTCHLQDAKCGKLWCLSENRRPALGVKRDVMLSYWPVGDRVITCKGTSFEQGASIPEMAITLEGTKCGDRKICLNRRCKSLDVLLKKVPNCSNNCSGHGLCNNFGNCYCFEPWTGKSCNEKFTDVTSTFKTMASFPTFSTAKTKPFTVTSTTRPITNSIPESSDTESKAVYIIGSLSFVVLLVILILAIRRYRRYNKQRTFVVQKKRKKTTVSTKAEVIRI</sequence>
<dbReference type="InterPro" id="IPR001762">
    <property type="entry name" value="Disintegrin_dom"/>
</dbReference>
<dbReference type="InterPro" id="IPR002870">
    <property type="entry name" value="Peptidase_M12B_N"/>
</dbReference>
<evidence type="ECO:0000313" key="15">
    <source>
        <dbReference type="Proteomes" id="UP001249851"/>
    </source>
</evidence>
<evidence type="ECO:0000256" key="6">
    <source>
        <dbReference type="PROSITE-ProRule" id="PRU00068"/>
    </source>
</evidence>
<dbReference type="PANTHER" id="PTHR11905:SF240">
    <property type="entry name" value="DISINTEGRIN AND METALLOPROTEINASE DOMAIN-CONTAINING PROTEIN 11-LIKE ISOFORM X1"/>
    <property type="match status" value="1"/>
</dbReference>
<name>A0AAD9V1G1_ACRCE</name>
<keyword evidence="8" id="KW-0479">Metal-binding</keyword>
<feature type="domain" description="Peptidase M12B" evidence="13">
    <location>
        <begin position="231"/>
        <end position="431"/>
    </location>
</feature>
<dbReference type="GO" id="GO:0046872">
    <property type="term" value="F:metal ion binding"/>
    <property type="evidence" value="ECO:0007669"/>
    <property type="project" value="UniProtKB-KW"/>
</dbReference>
<dbReference type="FunFam" id="3.40.390.10:FF:000002">
    <property type="entry name" value="Disintegrin and metalloproteinase domain-containing protein 22"/>
    <property type="match status" value="1"/>
</dbReference>
<feature type="disulfide bond" evidence="6">
    <location>
        <begin position="498"/>
        <end position="518"/>
    </location>
</feature>
<protein>
    <submittedName>
        <fullName evidence="14">Disintegrin and metalloproteinase domain-containing protein 12</fullName>
    </submittedName>
</protein>
<dbReference type="FunFam" id="4.10.70.10:FF:000001">
    <property type="entry name" value="Disintegrin and metalloproteinase domain-containing protein 22"/>
    <property type="match status" value="1"/>
</dbReference>
<keyword evidence="5 7" id="KW-1015">Disulfide bond</keyword>
<dbReference type="PROSITE" id="PS50215">
    <property type="entry name" value="ADAM_MEPRO"/>
    <property type="match status" value="1"/>
</dbReference>
<keyword evidence="15" id="KW-1185">Reference proteome</keyword>
<evidence type="ECO:0000259" key="11">
    <source>
        <dbReference type="PROSITE" id="PS50026"/>
    </source>
</evidence>
<dbReference type="GO" id="GO:0004222">
    <property type="term" value="F:metalloendopeptidase activity"/>
    <property type="evidence" value="ECO:0007669"/>
    <property type="project" value="InterPro"/>
</dbReference>
<dbReference type="EMBL" id="JARQWQ010000051">
    <property type="protein sequence ID" value="KAK2557255.1"/>
    <property type="molecule type" value="Genomic_DNA"/>
</dbReference>
<evidence type="ECO:0000256" key="3">
    <source>
        <dbReference type="ARBA" id="ARBA00022989"/>
    </source>
</evidence>
<evidence type="ECO:0000256" key="7">
    <source>
        <dbReference type="PROSITE-ProRule" id="PRU00076"/>
    </source>
</evidence>
<accession>A0AAD9V1G1</accession>
<feature type="signal peptide" evidence="10">
    <location>
        <begin position="1"/>
        <end position="25"/>
    </location>
</feature>
<organism evidence="14 15">
    <name type="scientific">Acropora cervicornis</name>
    <name type="common">Staghorn coral</name>
    <dbReference type="NCBI Taxonomy" id="6130"/>
    <lineage>
        <taxon>Eukaryota</taxon>
        <taxon>Metazoa</taxon>
        <taxon>Cnidaria</taxon>
        <taxon>Anthozoa</taxon>
        <taxon>Hexacorallia</taxon>
        <taxon>Scleractinia</taxon>
        <taxon>Astrocoeniina</taxon>
        <taxon>Acroporidae</taxon>
        <taxon>Acropora</taxon>
    </lineage>
</organism>
<keyword evidence="14" id="KW-0482">Metalloprotease</keyword>
<feature type="active site" evidence="8">
    <location>
        <position position="367"/>
    </location>
</feature>
<dbReference type="PROSITE" id="PS00022">
    <property type="entry name" value="EGF_1"/>
    <property type="match status" value="1"/>
</dbReference>
<feature type="domain" description="EGF-like" evidence="11">
    <location>
        <begin position="673"/>
        <end position="705"/>
    </location>
</feature>
<evidence type="ECO:0000256" key="4">
    <source>
        <dbReference type="ARBA" id="ARBA00023136"/>
    </source>
</evidence>
<dbReference type="PROSITE" id="PS00427">
    <property type="entry name" value="DISINTEGRIN_1"/>
    <property type="match status" value="1"/>
</dbReference>
<dbReference type="InterPro" id="IPR036436">
    <property type="entry name" value="Disintegrin_dom_sf"/>
</dbReference>
<dbReference type="Gene3D" id="2.60.120.260">
    <property type="entry name" value="Galactose-binding domain-like"/>
    <property type="match status" value="1"/>
</dbReference>
<feature type="binding site" evidence="8">
    <location>
        <position position="376"/>
    </location>
    <ligand>
        <name>Zn(2+)</name>
        <dbReference type="ChEBI" id="CHEBI:29105"/>
        <note>catalytic</note>
    </ligand>
</feature>
<keyword evidence="14" id="KW-0645">Protease</keyword>
<feature type="disulfide bond" evidence="7">
    <location>
        <begin position="695"/>
        <end position="704"/>
    </location>
</feature>
<dbReference type="InterPro" id="IPR001590">
    <property type="entry name" value="Peptidase_M12B"/>
</dbReference>
<dbReference type="GO" id="GO:0006508">
    <property type="term" value="P:proteolysis"/>
    <property type="evidence" value="ECO:0007669"/>
    <property type="project" value="InterPro"/>
</dbReference>
<reference evidence="14" key="1">
    <citation type="journal article" date="2023" name="G3 (Bethesda)">
        <title>Whole genome assembly and annotation of the endangered Caribbean coral Acropora cervicornis.</title>
        <authorList>
            <person name="Selwyn J.D."/>
            <person name="Vollmer S.V."/>
        </authorList>
    </citation>
    <scope>NUCLEOTIDE SEQUENCE</scope>
    <source>
        <strain evidence="14">K2</strain>
    </source>
</reference>
<proteinExistence type="predicted"/>
<dbReference type="Pfam" id="PF01421">
    <property type="entry name" value="Reprolysin"/>
    <property type="match status" value="1"/>
</dbReference>
<dbReference type="PRINTS" id="PR00289">
    <property type="entry name" value="DISINTEGRIN"/>
</dbReference>
<dbReference type="GO" id="GO:0016020">
    <property type="term" value="C:membrane"/>
    <property type="evidence" value="ECO:0007669"/>
    <property type="project" value="UniProtKB-SubCell"/>
</dbReference>
<keyword evidence="4 9" id="KW-0472">Membrane</keyword>
<keyword evidence="14" id="KW-0378">Hydrolase</keyword>
<comment type="caution">
    <text evidence="7">Lacks conserved residue(s) required for the propagation of feature annotation.</text>
</comment>
<dbReference type="Proteomes" id="UP001249851">
    <property type="component" value="Unassembled WGS sequence"/>
</dbReference>
<dbReference type="SUPFAM" id="SSF55486">
    <property type="entry name" value="Metalloproteases ('zincins'), catalytic domain"/>
    <property type="match status" value="1"/>
</dbReference>
<dbReference type="PANTHER" id="PTHR11905">
    <property type="entry name" value="ADAM A DISINTEGRIN AND METALLOPROTEASE DOMAIN"/>
    <property type="match status" value="1"/>
</dbReference>
<reference evidence="14" key="2">
    <citation type="journal article" date="2023" name="Science">
        <title>Genomic signatures of disease resistance in endangered staghorn corals.</title>
        <authorList>
            <person name="Vollmer S.V."/>
            <person name="Selwyn J.D."/>
            <person name="Despard B.A."/>
            <person name="Roesel C.L."/>
        </authorList>
    </citation>
    <scope>NUCLEOTIDE SEQUENCE</scope>
    <source>
        <strain evidence="14">K2</strain>
    </source>
</reference>
<evidence type="ECO:0000259" key="12">
    <source>
        <dbReference type="PROSITE" id="PS50214"/>
    </source>
</evidence>
<dbReference type="Pfam" id="PF00200">
    <property type="entry name" value="Disintegrin"/>
    <property type="match status" value="1"/>
</dbReference>
<keyword evidence="2 9" id="KW-0812">Transmembrane</keyword>
<dbReference type="Pfam" id="PF01562">
    <property type="entry name" value="Pep_M12B_propep"/>
    <property type="match status" value="1"/>
</dbReference>
<dbReference type="InterPro" id="IPR006586">
    <property type="entry name" value="ADAM_Cys-rich"/>
</dbReference>
<feature type="disulfide bond" evidence="7">
    <location>
        <begin position="677"/>
        <end position="687"/>
    </location>
</feature>
<dbReference type="AlphaFoldDB" id="A0AAD9V1G1"/>
<dbReference type="PROSITE" id="PS50026">
    <property type="entry name" value="EGF_3"/>
    <property type="match status" value="1"/>
</dbReference>
<dbReference type="SMART" id="SM00608">
    <property type="entry name" value="ACR"/>
    <property type="match status" value="1"/>
</dbReference>
<evidence type="ECO:0000256" key="1">
    <source>
        <dbReference type="ARBA" id="ARBA00004479"/>
    </source>
</evidence>
<feature type="binding site" evidence="8">
    <location>
        <position position="366"/>
    </location>
    <ligand>
        <name>Zn(2+)</name>
        <dbReference type="ChEBI" id="CHEBI:29105"/>
        <note>catalytic</note>
    </ligand>
</feature>
<feature type="domain" description="Disintegrin" evidence="12">
    <location>
        <begin position="437"/>
        <end position="526"/>
    </location>
</feature>
<dbReference type="InterPro" id="IPR000742">
    <property type="entry name" value="EGF"/>
</dbReference>
<dbReference type="InterPro" id="IPR034027">
    <property type="entry name" value="Reprolysin_adamalysin"/>
</dbReference>
<comment type="subcellular location">
    <subcellularLocation>
        <location evidence="1">Membrane</location>
        <topology evidence="1">Single-pass type I membrane protein</topology>
    </subcellularLocation>
</comment>
<keyword evidence="10" id="KW-0732">Signal</keyword>
<dbReference type="InterPro" id="IPR018358">
    <property type="entry name" value="Disintegrin_CS"/>
</dbReference>
<evidence type="ECO:0000313" key="14">
    <source>
        <dbReference type="EMBL" id="KAK2557255.1"/>
    </source>
</evidence>
<comment type="caution">
    <text evidence="14">The sequence shown here is derived from an EMBL/GenBank/DDBJ whole genome shotgun (WGS) entry which is preliminary data.</text>
</comment>
<evidence type="ECO:0000256" key="8">
    <source>
        <dbReference type="PROSITE-ProRule" id="PRU00276"/>
    </source>
</evidence>
<dbReference type="SMART" id="SM00050">
    <property type="entry name" value="DISIN"/>
    <property type="match status" value="1"/>
</dbReference>
<dbReference type="InterPro" id="IPR024079">
    <property type="entry name" value="MetalloPept_cat_dom_sf"/>
</dbReference>
<dbReference type="Gene3D" id="3.40.390.10">
    <property type="entry name" value="Collagenase (Catalytic Domain)"/>
    <property type="match status" value="1"/>
</dbReference>
<feature type="binding site" evidence="8">
    <location>
        <position position="370"/>
    </location>
    <ligand>
        <name>Zn(2+)</name>
        <dbReference type="ChEBI" id="CHEBI:29105"/>
        <note>catalytic</note>
    </ligand>
</feature>
<evidence type="ECO:0000256" key="2">
    <source>
        <dbReference type="ARBA" id="ARBA00022692"/>
    </source>
</evidence>
<evidence type="ECO:0000259" key="13">
    <source>
        <dbReference type="PROSITE" id="PS50215"/>
    </source>
</evidence>
<keyword evidence="7" id="KW-0245">EGF-like domain</keyword>
<evidence type="ECO:0000256" key="5">
    <source>
        <dbReference type="ARBA" id="ARBA00023157"/>
    </source>
</evidence>
<feature type="chain" id="PRO_5042229160" evidence="10">
    <location>
        <begin position="26"/>
        <end position="807"/>
    </location>
</feature>
<dbReference type="CDD" id="cd04269">
    <property type="entry name" value="ZnMc_adamalysin_II_like"/>
    <property type="match status" value="1"/>
</dbReference>
<dbReference type="PROSITE" id="PS01186">
    <property type="entry name" value="EGF_2"/>
    <property type="match status" value="1"/>
</dbReference>
<evidence type="ECO:0000256" key="9">
    <source>
        <dbReference type="SAM" id="Phobius"/>
    </source>
</evidence>
<dbReference type="PROSITE" id="PS50214">
    <property type="entry name" value="DISINTEGRIN_2"/>
    <property type="match status" value="1"/>
</dbReference>
<keyword evidence="8" id="KW-0862">Zinc</keyword>
<gene>
    <name evidence="14" type="ORF">P5673_020746</name>
</gene>
<dbReference type="Pfam" id="PF08516">
    <property type="entry name" value="ADAM_CR"/>
    <property type="match status" value="1"/>
</dbReference>
<evidence type="ECO:0000256" key="10">
    <source>
        <dbReference type="SAM" id="SignalP"/>
    </source>
</evidence>
<dbReference type="Gene3D" id="4.10.70.10">
    <property type="entry name" value="Disintegrin domain"/>
    <property type="match status" value="1"/>
</dbReference>
<keyword evidence="3 9" id="KW-1133">Transmembrane helix</keyword>
<dbReference type="SUPFAM" id="SSF57552">
    <property type="entry name" value="Blood coagulation inhibitor (disintegrin)"/>
    <property type="match status" value="1"/>
</dbReference>
<feature type="transmembrane region" description="Helical" evidence="9">
    <location>
        <begin position="755"/>
        <end position="775"/>
    </location>
</feature>